<evidence type="ECO:0000313" key="1">
    <source>
        <dbReference type="EMBL" id="KAA3486450.1"/>
    </source>
</evidence>
<accession>A0A5B6WWZ2</accession>
<proteinExistence type="predicted"/>
<dbReference type="OrthoDB" id="639767at2759"/>
<comment type="caution">
    <text evidence="1">The sequence shown here is derived from an EMBL/GenBank/DDBJ whole genome shotgun (WGS) entry which is preliminary data.</text>
</comment>
<gene>
    <name evidence="1" type="ORF">EPI10_030359</name>
</gene>
<keyword evidence="2" id="KW-1185">Reference proteome</keyword>
<reference evidence="2" key="1">
    <citation type="journal article" date="2019" name="Plant Biotechnol. J.">
        <title>Genome sequencing of the Australian wild diploid species Gossypium australe highlights disease resistance and delayed gland morphogenesis.</title>
        <authorList>
            <person name="Cai Y."/>
            <person name="Cai X."/>
            <person name="Wang Q."/>
            <person name="Wang P."/>
            <person name="Zhang Y."/>
            <person name="Cai C."/>
            <person name="Xu Y."/>
            <person name="Wang K."/>
            <person name="Zhou Z."/>
            <person name="Wang C."/>
            <person name="Geng S."/>
            <person name="Li B."/>
            <person name="Dong Q."/>
            <person name="Hou Y."/>
            <person name="Wang H."/>
            <person name="Ai P."/>
            <person name="Liu Z."/>
            <person name="Yi F."/>
            <person name="Sun M."/>
            <person name="An G."/>
            <person name="Cheng J."/>
            <person name="Zhang Y."/>
            <person name="Shi Q."/>
            <person name="Xie Y."/>
            <person name="Shi X."/>
            <person name="Chang Y."/>
            <person name="Huang F."/>
            <person name="Chen Y."/>
            <person name="Hong S."/>
            <person name="Mi L."/>
            <person name="Sun Q."/>
            <person name="Zhang L."/>
            <person name="Zhou B."/>
            <person name="Peng R."/>
            <person name="Zhang X."/>
            <person name="Liu F."/>
        </authorList>
    </citation>
    <scope>NUCLEOTIDE SEQUENCE [LARGE SCALE GENOMIC DNA]</scope>
    <source>
        <strain evidence="2">cv. PA1801</strain>
    </source>
</reference>
<evidence type="ECO:0000313" key="2">
    <source>
        <dbReference type="Proteomes" id="UP000325315"/>
    </source>
</evidence>
<organism evidence="1 2">
    <name type="scientific">Gossypium australe</name>
    <dbReference type="NCBI Taxonomy" id="47621"/>
    <lineage>
        <taxon>Eukaryota</taxon>
        <taxon>Viridiplantae</taxon>
        <taxon>Streptophyta</taxon>
        <taxon>Embryophyta</taxon>
        <taxon>Tracheophyta</taxon>
        <taxon>Spermatophyta</taxon>
        <taxon>Magnoliopsida</taxon>
        <taxon>eudicotyledons</taxon>
        <taxon>Gunneridae</taxon>
        <taxon>Pentapetalae</taxon>
        <taxon>rosids</taxon>
        <taxon>malvids</taxon>
        <taxon>Malvales</taxon>
        <taxon>Malvaceae</taxon>
        <taxon>Malvoideae</taxon>
        <taxon>Gossypium</taxon>
    </lineage>
</organism>
<protein>
    <submittedName>
        <fullName evidence="1">Tyrosine decarboxylase 1-like</fullName>
    </submittedName>
</protein>
<dbReference type="AlphaFoldDB" id="A0A5B6WWZ2"/>
<dbReference type="EMBL" id="SMMG02000001">
    <property type="protein sequence ID" value="KAA3486450.1"/>
    <property type="molecule type" value="Genomic_DNA"/>
</dbReference>
<name>A0A5B6WWZ2_9ROSI</name>
<sequence>MGSASRKTFLPLDPMTFSNESKAMSDFIFNERLSPVICRPSCLTLPLIALNHSKTYSKMSAIASSQA</sequence>
<dbReference type="Proteomes" id="UP000325315">
    <property type="component" value="Unassembled WGS sequence"/>
</dbReference>